<evidence type="ECO:0000313" key="7">
    <source>
        <dbReference type="EMBL" id="KAK1307866.1"/>
    </source>
</evidence>
<dbReference type="GO" id="GO:0030599">
    <property type="term" value="F:pectinesterase activity"/>
    <property type="evidence" value="ECO:0007669"/>
    <property type="project" value="UniProtKB-EC"/>
</dbReference>
<accession>A0AAV9E2M9</accession>
<dbReference type="AlphaFoldDB" id="A0AAV9E2M9"/>
<organism evidence="7 8">
    <name type="scientific">Acorus calamus</name>
    <name type="common">Sweet flag</name>
    <dbReference type="NCBI Taxonomy" id="4465"/>
    <lineage>
        <taxon>Eukaryota</taxon>
        <taxon>Viridiplantae</taxon>
        <taxon>Streptophyta</taxon>
        <taxon>Embryophyta</taxon>
        <taxon>Tracheophyta</taxon>
        <taxon>Spermatophyta</taxon>
        <taxon>Magnoliopsida</taxon>
        <taxon>Liliopsida</taxon>
        <taxon>Acoraceae</taxon>
        <taxon>Acorus</taxon>
    </lineage>
</organism>
<dbReference type="InterPro" id="IPR012334">
    <property type="entry name" value="Pectin_lyas_fold"/>
</dbReference>
<evidence type="ECO:0000313" key="8">
    <source>
        <dbReference type="Proteomes" id="UP001180020"/>
    </source>
</evidence>
<evidence type="ECO:0000256" key="3">
    <source>
        <dbReference type="ARBA" id="ARBA00013229"/>
    </source>
</evidence>
<keyword evidence="8" id="KW-1185">Reference proteome</keyword>
<dbReference type="Pfam" id="PF01095">
    <property type="entry name" value="Pectinesterase"/>
    <property type="match status" value="2"/>
</dbReference>
<keyword evidence="4" id="KW-0378">Hydrolase</keyword>
<dbReference type="SUPFAM" id="SSF51126">
    <property type="entry name" value="Pectin lyase-like"/>
    <property type="match status" value="1"/>
</dbReference>
<keyword evidence="5" id="KW-0063">Aspartyl esterase</keyword>
<dbReference type="EMBL" id="JAUJYO010000009">
    <property type="protein sequence ID" value="KAK1307866.1"/>
    <property type="molecule type" value="Genomic_DNA"/>
</dbReference>
<proteinExistence type="inferred from homology"/>
<feature type="domain" description="Pectinesterase catalytic" evidence="6">
    <location>
        <begin position="100"/>
        <end position="190"/>
    </location>
</feature>
<feature type="domain" description="Pectinesterase catalytic" evidence="6">
    <location>
        <begin position="199"/>
        <end position="259"/>
    </location>
</feature>
<comment type="similarity">
    <text evidence="2">Belongs to the pectinesterase family.</text>
</comment>
<dbReference type="GO" id="GO:0045490">
    <property type="term" value="P:pectin catabolic process"/>
    <property type="evidence" value="ECO:0007669"/>
    <property type="project" value="TreeGrafter"/>
</dbReference>
<comment type="caution">
    <text evidence="7">The sequence shown here is derived from an EMBL/GenBank/DDBJ whole genome shotgun (WGS) entry which is preliminary data.</text>
</comment>
<evidence type="ECO:0000256" key="2">
    <source>
        <dbReference type="ARBA" id="ARBA00008891"/>
    </source>
</evidence>
<dbReference type="EC" id="3.1.1.11" evidence="3"/>
<reference evidence="7" key="2">
    <citation type="submission" date="2023-06" db="EMBL/GenBank/DDBJ databases">
        <authorList>
            <person name="Ma L."/>
            <person name="Liu K.-W."/>
            <person name="Li Z."/>
            <person name="Hsiao Y.-Y."/>
            <person name="Qi Y."/>
            <person name="Fu T."/>
            <person name="Tang G."/>
            <person name="Zhang D."/>
            <person name="Sun W.-H."/>
            <person name="Liu D.-K."/>
            <person name="Li Y."/>
            <person name="Chen G.-Z."/>
            <person name="Liu X.-D."/>
            <person name="Liao X.-Y."/>
            <person name="Jiang Y.-T."/>
            <person name="Yu X."/>
            <person name="Hao Y."/>
            <person name="Huang J."/>
            <person name="Zhao X.-W."/>
            <person name="Ke S."/>
            <person name="Chen Y.-Y."/>
            <person name="Wu W.-L."/>
            <person name="Hsu J.-L."/>
            <person name="Lin Y.-F."/>
            <person name="Huang M.-D."/>
            <person name="Li C.-Y."/>
            <person name="Huang L."/>
            <person name="Wang Z.-W."/>
            <person name="Zhao X."/>
            <person name="Zhong W.-Y."/>
            <person name="Peng D.-H."/>
            <person name="Ahmad S."/>
            <person name="Lan S."/>
            <person name="Zhang J.-S."/>
            <person name="Tsai W.-C."/>
            <person name="Van De Peer Y."/>
            <person name="Liu Z.-J."/>
        </authorList>
    </citation>
    <scope>NUCLEOTIDE SEQUENCE</scope>
    <source>
        <strain evidence="7">CP</strain>
        <tissue evidence="7">Leaves</tissue>
    </source>
</reference>
<evidence type="ECO:0000256" key="4">
    <source>
        <dbReference type="ARBA" id="ARBA00022801"/>
    </source>
</evidence>
<dbReference type="GO" id="GO:0042545">
    <property type="term" value="P:cell wall modification"/>
    <property type="evidence" value="ECO:0007669"/>
    <property type="project" value="InterPro"/>
</dbReference>
<dbReference type="PANTHER" id="PTHR31321">
    <property type="entry name" value="ACYL-COA THIOESTER HYDROLASE YBHC-RELATED"/>
    <property type="match status" value="1"/>
</dbReference>
<dbReference type="PANTHER" id="PTHR31321:SF126">
    <property type="entry name" value="PECTINESTERASE"/>
    <property type="match status" value="1"/>
</dbReference>
<dbReference type="Gene3D" id="2.160.20.10">
    <property type="entry name" value="Single-stranded right-handed beta-helix, Pectin lyase-like"/>
    <property type="match status" value="2"/>
</dbReference>
<reference evidence="7" key="1">
    <citation type="journal article" date="2023" name="Nat. Commun.">
        <title>Diploid and tetraploid genomes of Acorus and the evolution of monocots.</title>
        <authorList>
            <person name="Ma L."/>
            <person name="Liu K.W."/>
            <person name="Li Z."/>
            <person name="Hsiao Y.Y."/>
            <person name="Qi Y."/>
            <person name="Fu T."/>
            <person name="Tang G.D."/>
            <person name="Zhang D."/>
            <person name="Sun W.H."/>
            <person name="Liu D.K."/>
            <person name="Li Y."/>
            <person name="Chen G.Z."/>
            <person name="Liu X.D."/>
            <person name="Liao X.Y."/>
            <person name="Jiang Y.T."/>
            <person name="Yu X."/>
            <person name="Hao Y."/>
            <person name="Huang J."/>
            <person name="Zhao X.W."/>
            <person name="Ke S."/>
            <person name="Chen Y.Y."/>
            <person name="Wu W.L."/>
            <person name="Hsu J.L."/>
            <person name="Lin Y.F."/>
            <person name="Huang M.D."/>
            <person name="Li C.Y."/>
            <person name="Huang L."/>
            <person name="Wang Z.W."/>
            <person name="Zhao X."/>
            <person name="Zhong W.Y."/>
            <person name="Peng D.H."/>
            <person name="Ahmad S."/>
            <person name="Lan S."/>
            <person name="Zhang J.S."/>
            <person name="Tsai W.C."/>
            <person name="Van de Peer Y."/>
            <person name="Liu Z.J."/>
        </authorList>
    </citation>
    <scope>NUCLEOTIDE SEQUENCE</scope>
    <source>
        <strain evidence="7">CP</strain>
    </source>
</reference>
<dbReference type="Proteomes" id="UP001180020">
    <property type="component" value="Unassembled WGS sequence"/>
</dbReference>
<protein>
    <recommendedName>
        <fullName evidence="3">pectinesterase</fullName>
        <ecNumber evidence="3">3.1.1.11</ecNumber>
    </recommendedName>
</protein>
<dbReference type="InterPro" id="IPR000070">
    <property type="entry name" value="Pectinesterase_cat"/>
</dbReference>
<evidence type="ECO:0000259" key="6">
    <source>
        <dbReference type="Pfam" id="PF01095"/>
    </source>
</evidence>
<comment type="pathway">
    <text evidence="1">Glycan metabolism; pectin degradation; 2-dehydro-3-deoxy-D-gluconate from pectin: step 1/5.</text>
</comment>
<name>A0AAV9E2M9_ACOCL</name>
<evidence type="ECO:0000256" key="5">
    <source>
        <dbReference type="ARBA" id="ARBA00023085"/>
    </source>
</evidence>
<gene>
    <name evidence="7" type="primary">PME63</name>
    <name evidence="7" type="ORF">QJS10_CPA09g00040</name>
</gene>
<evidence type="ECO:0000256" key="1">
    <source>
        <dbReference type="ARBA" id="ARBA00005184"/>
    </source>
</evidence>
<sequence length="268" mass="29288">MVWRSNSAATTVRQSDDAAVMVQQQWCATASGDAHNDPPCLNFFLLLPLTLATAVDDFEGWIDDAVRRYKDQSAFMMNADVTRPALDGAVRDVEANRTVITVRKDGAGDFKTITGAVRSIATGIGAIGPGVYREKVTVDRARPYVSFYGDPNNPPRITYGATARKVGTWSSATVIVESDHFVAANIIFEDCHMESVAKGVTAITAQARTRPTEHSGFSFVRCSINGTGNATLSRAWKQSSRVVFLYTYMGRLIQPAGWDDKGHKSRDK</sequence>
<dbReference type="InterPro" id="IPR011050">
    <property type="entry name" value="Pectin_lyase_fold/virulence"/>
</dbReference>